<dbReference type="SUPFAM" id="SSF46785">
    <property type="entry name" value="Winged helix' DNA-binding domain"/>
    <property type="match status" value="1"/>
</dbReference>
<evidence type="ECO:0000313" key="4">
    <source>
        <dbReference type="Proteomes" id="UP000317722"/>
    </source>
</evidence>
<dbReference type="AlphaFoldDB" id="A0A502CQK9"/>
<reference evidence="3 4" key="1">
    <citation type="journal article" date="2019" name="Environ. Microbiol.">
        <title>Species interactions and distinct microbial communities in high Arctic permafrost affected cryosols are associated with the CH4 and CO2 gas fluxes.</title>
        <authorList>
            <person name="Altshuler I."/>
            <person name="Hamel J."/>
            <person name="Turney S."/>
            <person name="Magnuson E."/>
            <person name="Levesque R."/>
            <person name="Greer C."/>
            <person name="Whyte L.G."/>
        </authorList>
    </citation>
    <scope>NUCLEOTIDE SEQUENCE [LARGE SCALE GENOMIC DNA]</scope>
    <source>
        <strain evidence="3 4">S9.3A</strain>
    </source>
</reference>
<name>A0A502CQK9_9MICO</name>
<dbReference type="GO" id="GO:0003700">
    <property type="term" value="F:DNA-binding transcription factor activity"/>
    <property type="evidence" value="ECO:0007669"/>
    <property type="project" value="InterPro"/>
</dbReference>
<evidence type="ECO:0000259" key="2">
    <source>
        <dbReference type="SMART" id="SM00418"/>
    </source>
</evidence>
<dbReference type="InterPro" id="IPR001845">
    <property type="entry name" value="HTH_ArsR_DNA-bd_dom"/>
</dbReference>
<dbReference type="PANTHER" id="PTHR18964:SF149">
    <property type="entry name" value="BIFUNCTIONAL UDP-N-ACETYLGLUCOSAMINE 2-EPIMERASE_N-ACETYLMANNOSAMINE KINASE"/>
    <property type="match status" value="1"/>
</dbReference>
<evidence type="ECO:0000313" key="3">
    <source>
        <dbReference type="EMBL" id="TPG15168.1"/>
    </source>
</evidence>
<dbReference type="Gene3D" id="3.30.420.40">
    <property type="match status" value="2"/>
</dbReference>
<dbReference type="InterPro" id="IPR011991">
    <property type="entry name" value="ArsR-like_HTH"/>
</dbReference>
<dbReference type="InterPro" id="IPR036388">
    <property type="entry name" value="WH-like_DNA-bd_sf"/>
</dbReference>
<proteinExistence type="inferred from homology"/>
<dbReference type="InterPro" id="IPR043129">
    <property type="entry name" value="ATPase_NBD"/>
</dbReference>
<sequence>MGSRSPRPATPSLLRALNDRAALDLLLAHGSLSRSQIGRLTGLSKPTASQLLDRLERAGLVESIGPSEGGLGRKSVLYQVNPTAGYAAALDVTPSRIEAAIADLTGAIIGRHVLATPRGTHHPQANVLACLEGALGQTGLTVRDLDAVVIGAPGSIDPATEQLRYAKHLTGWHQPGILTSLAEAIGTDIRVENDVNLAATAEHRAGAAAGCEDFFLFWADEGLGGALMLGGQLYRGATGGAGEIGFMQGSGEDLVRRVRRENSGGFQRYAGPAQIVPLARRFGLAGKTAAAVVAAAVKADVEGGPTRGGEFLDELATRFAGGLASIIAVIDPAMVVLSGGTAAAGGEALRGRIQAQLRDLAMAHPDVVLSTVPDNPVLAGGLGSALELAREAIFTTG</sequence>
<keyword evidence="4" id="KW-1185">Reference proteome</keyword>
<dbReference type="EMBL" id="RCZM01000005">
    <property type="protein sequence ID" value="TPG15168.1"/>
    <property type="molecule type" value="Genomic_DNA"/>
</dbReference>
<accession>A0A502CQK9</accession>
<comment type="caution">
    <text evidence="3">The sequence shown here is derived from an EMBL/GenBank/DDBJ whole genome shotgun (WGS) entry which is preliminary data.</text>
</comment>
<dbReference type="Pfam" id="PF12802">
    <property type="entry name" value="MarR_2"/>
    <property type="match status" value="1"/>
</dbReference>
<dbReference type="CDD" id="cd00090">
    <property type="entry name" value="HTH_ARSR"/>
    <property type="match status" value="1"/>
</dbReference>
<organism evidence="3 4">
    <name type="scientific">Pedococcus bigeumensis</name>
    <dbReference type="NCBI Taxonomy" id="433644"/>
    <lineage>
        <taxon>Bacteria</taxon>
        <taxon>Bacillati</taxon>
        <taxon>Actinomycetota</taxon>
        <taxon>Actinomycetes</taxon>
        <taxon>Micrococcales</taxon>
        <taxon>Intrasporangiaceae</taxon>
        <taxon>Pedococcus</taxon>
    </lineage>
</organism>
<dbReference type="InterPro" id="IPR000835">
    <property type="entry name" value="HTH_MarR-typ"/>
</dbReference>
<evidence type="ECO:0000256" key="1">
    <source>
        <dbReference type="ARBA" id="ARBA00006479"/>
    </source>
</evidence>
<gene>
    <name evidence="3" type="ORF">EAH86_16180</name>
</gene>
<dbReference type="Pfam" id="PF00480">
    <property type="entry name" value="ROK"/>
    <property type="match status" value="1"/>
</dbReference>
<feature type="domain" description="HTH arsR-type" evidence="2">
    <location>
        <begin position="12"/>
        <end position="92"/>
    </location>
</feature>
<dbReference type="InterPro" id="IPR036390">
    <property type="entry name" value="WH_DNA-bd_sf"/>
</dbReference>
<dbReference type="Proteomes" id="UP000317722">
    <property type="component" value="Unassembled WGS sequence"/>
</dbReference>
<dbReference type="PANTHER" id="PTHR18964">
    <property type="entry name" value="ROK (REPRESSOR, ORF, KINASE) FAMILY"/>
    <property type="match status" value="1"/>
</dbReference>
<dbReference type="InterPro" id="IPR000600">
    <property type="entry name" value="ROK"/>
</dbReference>
<dbReference type="Gene3D" id="1.10.10.10">
    <property type="entry name" value="Winged helix-like DNA-binding domain superfamily/Winged helix DNA-binding domain"/>
    <property type="match status" value="1"/>
</dbReference>
<comment type="similarity">
    <text evidence="1">Belongs to the ROK (NagC/XylR) family.</text>
</comment>
<protein>
    <submittedName>
        <fullName evidence="3">ROK family transcriptional regulator</fullName>
    </submittedName>
</protein>
<dbReference type="OrthoDB" id="3189808at2"/>
<dbReference type="SUPFAM" id="SSF53067">
    <property type="entry name" value="Actin-like ATPase domain"/>
    <property type="match status" value="1"/>
</dbReference>
<dbReference type="SMART" id="SM00418">
    <property type="entry name" value="HTH_ARSR"/>
    <property type="match status" value="1"/>
</dbReference>
<dbReference type="CDD" id="cd23763">
    <property type="entry name" value="ASKHA_ATPase_ROK"/>
    <property type="match status" value="1"/>
</dbReference>